<dbReference type="HOGENOM" id="CLU_039309_0_0_1"/>
<dbReference type="STRING" id="663331.D4AIQ0"/>
<dbReference type="SUPFAM" id="SSF56784">
    <property type="entry name" value="HAD-like"/>
    <property type="match status" value="1"/>
</dbReference>
<keyword evidence="1" id="KW-0809">Transit peptide</keyword>
<feature type="compositionally biased region" description="Basic residues" evidence="2">
    <location>
        <begin position="478"/>
        <end position="494"/>
    </location>
</feature>
<comment type="function">
    <text evidence="1">Essential component of the TIM23 complex, a complex that mediates the translocation of transit peptide-containing proteins across the mitochondrial inner membrane.</text>
</comment>
<keyword evidence="1" id="KW-0653">Protein transport</keyword>
<dbReference type="GO" id="GO:0015031">
    <property type="term" value="P:protein transport"/>
    <property type="evidence" value="ECO:0007669"/>
    <property type="project" value="UniProtKB-KW"/>
</dbReference>
<dbReference type="Gene3D" id="3.40.50.1000">
    <property type="entry name" value="HAD superfamily/HAD-like"/>
    <property type="match status" value="1"/>
</dbReference>
<dbReference type="SMART" id="SM00577">
    <property type="entry name" value="CPDc"/>
    <property type="match status" value="1"/>
</dbReference>
<keyword evidence="1" id="KW-0813">Transport</keyword>
<dbReference type="OMA" id="KVMIWTS"/>
<dbReference type="InterPro" id="IPR004274">
    <property type="entry name" value="FCP1_dom"/>
</dbReference>
<organism evidence="4 5">
    <name type="scientific">Arthroderma benhamiae (strain ATCC MYA-4681 / CBS 112371)</name>
    <name type="common">Trichophyton mentagrophytes</name>
    <dbReference type="NCBI Taxonomy" id="663331"/>
    <lineage>
        <taxon>Eukaryota</taxon>
        <taxon>Fungi</taxon>
        <taxon>Dikarya</taxon>
        <taxon>Ascomycota</taxon>
        <taxon>Pezizomycotina</taxon>
        <taxon>Eurotiomycetes</taxon>
        <taxon>Eurotiomycetidae</taxon>
        <taxon>Onygenales</taxon>
        <taxon>Arthrodermataceae</taxon>
        <taxon>Trichophyton</taxon>
    </lineage>
</organism>
<dbReference type="PROSITE" id="PS50969">
    <property type="entry name" value="FCP1"/>
    <property type="match status" value="1"/>
</dbReference>
<dbReference type="EMBL" id="ABSU01000001">
    <property type="protein sequence ID" value="EFE36623.1"/>
    <property type="molecule type" value="Genomic_DNA"/>
</dbReference>
<sequence length="505" mass="57494">MLERDIEQSLPPVDEHEQSQDVEISNGLEDANPGTFISWAYTNSSQIPRPLSSSQAFDPHSYAQASTNEPLELLPRTVYNNNDSSYLHQPSPTPQPYNIFAHHSLSAYSSRISHMPTNMGPAGQVATNNLIPIRSRPYSTRAQRSPTPDIQPVAPIPKEEYIAQAKLRPESSQMQQPLLVVLDMNGTLIYRRRRTFPPQFTKRPGLDTFLRYLFDNFKVMIWTSSQPHTVNEVLDKLLCPAMKKQLVGVWSRKDLDLTSKQYKERVQVYKRLDKVWGDAHIQSQYPNQVTQNTKPRKKSNKVKLPRILGEDTQVWDQTNTVLIDDSKLKAAAQPHNIIEIPEFTNDRKVDEIKNLNTVIRQLDILSRQKDVSRKLREWNQKRPEGECDSIDVDAFWEKELMHSSLDINTLEFSTSQEKATITTTTKTTKNIKAPQSLTIEQLISAAKKSHAAINQQKDNPTTEGTSEGSKHLDDGKPKRTKGQKRAATRRRAKLKGAAYKKADPV</sequence>
<feature type="compositionally biased region" description="Polar residues" evidence="2">
    <location>
        <begin position="452"/>
        <end position="467"/>
    </location>
</feature>
<evidence type="ECO:0000256" key="2">
    <source>
        <dbReference type="SAM" id="MobiDB-lite"/>
    </source>
</evidence>
<dbReference type="Proteomes" id="UP000008866">
    <property type="component" value="Unassembled WGS sequence"/>
</dbReference>
<comment type="subunit">
    <text evidence="1">Component of the TIM23 complex.</text>
</comment>
<gene>
    <name evidence="4" type="ORF">ARB_04146</name>
</gene>
<keyword evidence="1" id="KW-0811">Translocation</keyword>
<accession>D4AIQ0</accession>
<dbReference type="PANTHER" id="PTHR12210">
    <property type="entry name" value="DULLARD PROTEIN PHOSPHATASE"/>
    <property type="match status" value="1"/>
</dbReference>
<keyword evidence="1" id="KW-0496">Mitochondrion</keyword>
<keyword evidence="5" id="KW-1185">Reference proteome</keyword>
<dbReference type="RefSeq" id="XP_003017268.1">
    <property type="nucleotide sequence ID" value="XM_003017222.1"/>
</dbReference>
<feature type="compositionally biased region" description="Basic and acidic residues" evidence="2">
    <location>
        <begin position="1"/>
        <end position="19"/>
    </location>
</feature>
<comment type="caution">
    <text evidence="4">The sequence shown here is derived from an EMBL/GenBank/DDBJ whole genome shotgun (WGS) entry which is preliminary data.</text>
</comment>
<dbReference type="InterPro" id="IPR050365">
    <property type="entry name" value="TIM50"/>
</dbReference>
<dbReference type="InterPro" id="IPR036412">
    <property type="entry name" value="HAD-like_sf"/>
</dbReference>
<feature type="region of interest" description="Disordered" evidence="2">
    <location>
        <begin position="1"/>
        <end position="29"/>
    </location>
</feature>
<dbReference type="GeneID" id="9524375"/>
<dbReference type="GO" id="GO:0005744">
    <property type="term" value="C:TIM23 mitochondrial import inner membrane translocase complex"/>
    <property type="evidence" value="ECO:0007669"/>
    <property type="project" value="UniProtKB-UniRule"/>
</dbReference>
<feature type="compositionally biased region" description="Basic and acidic residues" evidence="2">
    <location>
        <begin position="468"/>
        <end position="477"/>
    </location>
</feature>
<comment type="similarity">
    <text evidence="1">Belongs to the TIM50 family.</text>
</comment>
<dbReference type="KEGG" id="abe:ARB_04146"/>
<reference evidence="5" key="1">
    <citation type="journal article" date="2011" name="Genome Biol.">
        <title>Comparative and functional genomics provide insights into the pathogenicity of dermatophytic fungi.</title>
        <authorList>
            <person name="Burmester A."/>
            <person name="Shelest E."/>
            <person name="Gloeckner G."/>
            <person name="Heddergott C."/>
            <person name="Schindler S."/>
            <person name="Staib P."/>
            <person name="Heidel A."/>
            <person name="Felder M."/>
            <person name="Petzold A."/>
            <person name="Szafranski K."/>
            <person name="Feuermann M."/>
            <person name="Pedruzzi I."/>
            <person name="Priebe S."/>
            <person name="Groth M."/>
            <person name="Winkler R."/>
            <person name="Li W."/>
            <person name="Kniemeyer O."/>
            <person name="Schroeckh V."/>
            <person name="Hertweck C."/>
            <person name="Hube B."/>
            <person name="White T.C."/>
            <person name="Platzer M."/>
            <person name="Guthke R."/>
            <person name="Heitman J."/>
            <person name="Woestemeyer J."/>
            <person name="Zipfel P.F."/>
            <person name="Monod M."/>
            <person name="Brakhage A.A."/>
        </authorList>
    </citation>
    <scope>NUCLEOTIDE SEQUENCE [LARGE SCALE GENOMIC DNA]</scope>
    <source>
        <strain evidence="5">ATCC MYA-4681 / CBS 112371</strain>
    </source>
</reference>
<protein>
    <recommendedName>
        <fullName evidence="1">Mitochondrial import inner membrane translocase subunit TIM50</fullName>
    </recommendedName>
</protein>
<dbReference type="AlphaFoldDB" id="D4AIQ0"/>
<dbReference type="eggNOG" id="KOG1605">
    <property type="taxonomic scope" value="Eukaryota"/>
</dbReference>
<dbReference type="InterPro" id="IPR023214">
    <property type="entry name" value="HAD_sf"/>
</dbReference>
<comment type="subcellular location">
    <subcellularLocation>
        <location evidence="1">Mitochondrion inner membrane</location>
        <topology evidence="1">Single-pass membrane protein</topology>
    </subcellularLocation>
</comment>
<name>D4AIQ0_ARTBC</name>
<evidence type="ECO:0000313" key="4">
    <source>
        <dbReference type="EMBL" id="EFE36623.1"/>
    </source>
</evidence>
<dbReference type="Pfam" id="PF03031">
    <property type="entry name" value="NIF"/>
    <property type="match status" value="2"/>
</dbReference>
<proteinExistence type="inferred from homology"/>
<evidence type="ECO:0000256" key="1">
    <source>
        <dbReference type="RuleBase" id="RU365079"/>
    </source>
</evidence>
<evidence type="ECO:0000259" key="3">
    <source>
        <dbReference type="PROSITE" id="PS50969"/>
    </source>
</evidence>
<evidence type="ECO:0000313" key="5">
    <source>
        <dbReference type="Proteomes" id="UP000008866"/>
    </source>
</evidence>
<feature type="region of interest" description="Disordered" evidence="2">
    <location>
        <begin position="50"/>
        <end position="69"/>
    </location>
</feature>
<feature type="region of interest" description="Disordered" evidence="2">
    <location>
        <begin position="448"/>
        <end position="505"/>
    </location>
</feature>
<feature type="domain" description="FCP1 homology" evidence="3">
    <location>
        <begin position="173"/>
        <end position="362"/>
    </location>
</feature>